<feature type="region of interest" description="Disordered" evidence="2">
    <location>
        <begin position="4812"/>
        <end position="4834"/>
    </location>
</feature>
<gene>
    <name evidence="5" type="ORF">TVAG_113210</name>
</gene>
<dbReference type="PROSITE" id="PS50010">
    <property type="entry name" value="DH_2"/>
    <property type="match status" value="1"/>
</dbReference>
<feature type="region of interest" description="Disordered" evidence="2">
    <location>
        <begin position="3078"/>
        <end position="3115"/>
    </location>
</feature>
<dbReference type="InterPro" id="IPR000219">
    <property type="entry name" value="DH_dom"/>
</dbReference>
<feature type="region of interest" description="Disordered" evidence="2">
    <location>
        <begin position="3292"/>
        <end position="3350"/>
    </location>
</feature>
<feature type="compositionally biased region" description="Basic and acidic residues" evidence="2">
    <location>
        <begin position="3694"/>
        <end position="3705"/>
    </location>
</feature>
<dbReference type="EMBL" id="DS113223">
    <property type="protein sequence ID" value="EAY17977.1"/>
    <property type="molecule type" value="Genomic_DNA"/>
</dbReference>
<proteinExistence type="predicted"/>
<feature type="compositionally biased region" description="Basic and acidic residues" evidence="2">
    <location>
        <begin position="5606"/>
        <end position="5622"/>
    </location>
</feature>
<feature type="region of interest" description="Disordered" evidence="2">
    <location>
        <begin position="4562"/>
        <end position="4596"/>
    </location>
</feature>
<dbReference type="InterPro" id="IPR035899">
    <property type="entry name" value="DBL_dom_sf"/>
</dbReference>
<feature type="compositionally biased region" description="Polar residues" evidence="2">
    <location>
        <begin position="3341"/>
        <end position="3350"/>
    </location>
</feature>
<feature type="compositionally biased region" description="Basic and acidic residues" evidence="2">
    <location>
        <begin position="4272"/>
        <end position="4286"/>
    </location>
</feature>
<dbReference type="PANTHER" id="PTHR23244">
    <property type="entry name" value="KELCH REPEAT DOMAIN"/>
    <property type="match status" value="1"/>
</dbReference>
<feature type="region of interest" description="Disordered" evidence="2">
    <location>
        <begin position="1799"/>
        <end position="1833"/>
    </location>
</feature>
<evidence type="ECO:0000313" key="5">
    <source>
        <dbReference type="EMBL" id="EAY17977.1"/>
    </source>
</evidence>
<feature type="compositionally biased region" description="Acidic residues" evidence="2">
    <location>
        <begin position="2797"/>
        <end position="2809"/>
    </location>
</feature>
<feature type="compositionally biased region" description="Basic and acidic residues" evidence="2">
    <location>
        <begin position="3104"/>
        <end position="3115"/>
    </location>
</feature>
<dbReference type="eggNOG" id="KOG0379">
    <property type="taxonomic scope" value="Eukaryota"/>
</dbReference>
<feature type="compositionally biased region" description="Polar residues" evidence="2">
    <location>
        <begin position="5646"/>
        <end position="5657"/>
    </location>
</feature>
<feature type="compositionally biased region" description="Basic and acidic residues" evidence="2">
    <location>
        <begin position="5984"/>
        <end position="6039"/>
    </location>
</feature>
<dbReference type="SMART" id="SM00612">
    <property type="entry name" value="Kelch"/>
    <property type="match status" value="2"/>
</dbReference>
<feature type="region of interest" description="Disordered" evidence="2">
    <location>
        <begin position="2794"/>
        <end position="2822"/>
    </location>
</feature>
<feature type="compositionally biased region" description="Basic and acidic residues" evidence="2">
    <location>
        <begin position="2043"/>
        <end position="2060"/>
    </location>
</feature>
<reference evidence="5" key="2">
    <citation type="journal article" date="2007" name="Science">
        <title>Draft genome sequence of the sexually transmitted pathogen Trichomonas vaginalis.</title>
        <authorList>
            <person name="Carlton J.M."/>
            <person name="Hirt R.P."/>
            <person name="Silva J.C."/>
            <person name="Delcher A.L."/>
            <person name="Schatz M."/>
            <person name="Zhao Q."/>
            <person name="Wortman J.R."/>
            <person name="Bidwell S.L."/>
            <person name="Alsmark U.C.M."/>
            <person name="Besteiro S."/>
            <person name="Sicheritz-Ponten T."/>
            <person name="Noel C.J."/>
            <person name="Dacks J.B."/>
            <person name="Foster P.G."/>
            <person name="Simillion C."/>
            <person name="Van de Peer Y."/>
            <person name="Miranda-Saavedra D."/>
            <person name="Barton G.J."/>
            <person name="Westrop G.D."/>
            <person name="Mueller S."/>
            <person name="Dessi D."/>
            <person name="Fiori P.L."/>
            <person name="Ren Q."/>
            <person name="Paulsen I."/>
            <person name="Zhang H."/>
            <person name="Bastida-Corcuera F.D."/>
            <person name="Simoes-Barbosa A."/>
            <person name="Brown M.T."/>
            <person name="Hayes R.D."/>
            <person name="Mukherjee M."/>
            <person name="Okumura C.Y."/>
            <person name="Schneider R."/>
            <person name="Smith A.J."/>
            <person name="Vanacova S."/>
            <person name="Villalvazo M."/>
            <person name="Haas B.J."/>
            <person name="Pertea M."/>
            <person name="Feldblyum T.V."/>
            <person name="Utterback T.R."/>
            <person name="Shu C.L."/>
            <person name="Osoegawa K."/>
            <person name="de Jong P.J."/>
            <person name="Hrdy I."/>
            <person name="Horvathova L."/>
            <person name="Zubacova Z."/>
            <person name="Dolezal P."/>
            <person name="Malik S.B."/>
            <person name="Logsdon J.M. Jr."/>
            <person name="Henze K."/>
            <person name="Gupta A."/>
            <person name="Wang C.C."/>
            <person name="Dunne R.L."/>
            <person name="Upcroft J.A."/>
            <person name="Upcroft P."/>
            <person name="White O."/>
            <person name="Salzberg S.L."/>
            <person name="Tang P."/>
            <person name="Chiu C.-H."/>
            <person name="Lee Y.-S."/>
            <person name="Embley T.M."/>
            <person name="Coombs G.H."/>
            <person name="Mottram J.C."/>
            <person name="Tachezy J."/>
            <person name="Fraser-Liggett C.M."/>
            <person name="Johnson P.J."/>
        </authorList>
    </citation>
    <scope>NUCLEOTIDE SEQUENCE [LARGE SCALE GENOMIC DNA]</scope>
    <source>
        <strain evidence="5">G3</strain>
    </source>
</reference>
<feature type="compositionally biased region" description="Low complexity" evidence="2">
    <location>
        <begin position="2117"/>
        <end position="2130"/>
    </location>
</feature>
<keyword evidence="5" id="KW-0804">Transcription</keyword>
<dbReference type="Gene3D" id="2.120.10.80">
    <property type="entry name" value="Kelch-type beta propeller"/>
    <property type="match status" value="1"/>
</dbReference>
<feature type="compositionally biased region" description="Basic and acidic residues" evidence="2">
    <location>
        <begin position="2967"/>
        <end position="2984"/>
    </location>
</feature>
<keyword evidence="1" id="KW-0175">Coiled coil</keyword>
<feature type="compositionally biased region" description="Low complexity" evidence="2">
    <location>
        <begin position="3322"/>
        <end position="3335"/>
    </location>
</feature>
<dbReference type="Pfam" id="PF24681">
    <property type="entry name" value="Kelch_KLHDC2_KLHL20_DRC7"/>
    <property type="match status" value="1"/>
</dbReference>
<feature type="region of interest" description="Disordered" evidence="2">
    <location>
        <begin position="4267"/>
        <end position="4296"/>
    </location>
</feature>
<feature type="compositionally biased region" description="Basic and acidic residues" evidence="2">
    <location>
        <begin position="5306"/>
        <end position="5318"/>
    </location>
</feature>
<dbReference type="SUPFAM" id="SSF117281">
    <property type="entry name" value="Kelch motif"/>
    <property type="match status" value="1"/>
</dbReference>
<dbReference type="InterPro" id="IPR015915">
    <property type="entry name" value="Kelch-typ_b-propeller"/>
</dbReference>
<feature type="region of interest" description="Disordered" evidence="2">
    <location>
        <begin position="4152"/>
        <end position="4208"/>
    </location>
</feature>
<evidence type="ECO:0000313" key="6">
    <source>
        <dbReference type="Proteomes" id="UP000001542"/>
    </source>
</evidence>
<dbReference type="InterPro" id="IPR006652">
    <property type="entry name" value="Kelch_1"/>
</dbReference>
<feature type="compositionally biased region" description="Basic and acidic residues" evidence="2">
    <location>
        <begin position="4856"/>
        <end position="4878"/>
    </location>
</feature>
<dbReference type="VEuPathDB" id="TrichDB:TVAGG3_0837800"/>
<dbReference type="GO" id="GO:0005085">
    <property type="term" value="F:guanyl-nucleotide exchange factor activity"/>
    <property type="evidence" value="ECO:0007669"/>
    <property type="project" value="InterPro"/>
</dbReference>
<dbReference type="PANTHER" id="PTHR23244:SF471">
    <property type="entry name" value="GUANINE NUCLEOTIDE-BINDING PROTEIN SUBUNIT BETA 1-RELATED"/>
    <property type="match status" value="1"/>
</dbReference>
<feature type="compositionally biased region" description="Basic and acidic residues" evidence="2">
    <location>
        <begin position="5439"/>
        <end position="5448"/>
    </location>
</feature>
<feature type="region of interest" description="Disordered" evidence="2">
    <location>
        <begin position="892"/>
        <end position="945"/>
    </location>
</feature>
<feature type="region of interest" description="Disordered" evidence="2">
    <location>
        <begin position="2038"/>
        <end position="2060"/>
    </location>
</feature>
<dbReference type="SUPFAM" id="SSF48065">
    <property type="entry name" value="DBL homology domain (DH-domain)"/>
    <property type="match status" value="1"/>
</dbReference>
<feature type="coiled-coil region" evidence="1">
    <location>
        <begin position="5823"/>
        <end position="5876"/>
    </location>
</feature>
<keyword evidence="5" id="KW-0240">DNA-directed RNA polymerase</keyword>
<dbReference type="SUPFAM" id="SSF48371">
    <property type="entry name" value="ARM repeat"/>
    <property type="match status" value="1"/>
</dbReference>
<feature type="compositionally biased region" description="Polar residues" evidence="2">
    <location>
        <begin position="4562"/>
        <end position="4593"/>
    </location>
</feature>
<dbReference type="STRING" id="5722.A2DNH4"/>
<feature type="compositionally biased region" description="Basic and acidic residues" evidence="2">
    <location>
        <begin position="4778"/>
        <end position="4788"/>
    </location>
</feature>
<feature type="region of interest" description="Disordered" evidence="2">
    <location>
        <begin position="2195"/>
        <end position="2231"/>
    </location>
</feature>
<keyword evidence="3" id="KW-1133">Transmembrane helix</keyword>
<keyword evidence="6" id="KW-1185">Reference proteome</keyword>
<feature type="compositionally biased region" description="Basic residues" evidence="2">
    <location>
        <begin position="6751"/>
        <end position="6760"/>
    </location>
</feature>
<feature type="region of interest" description="Disordered" evidence="2">
    <location>
        <begin position="5287"/>
        <end position="5318"/>
    </location>
</feature>
<dbReference type="VEuPathDB" id="TrichDB:TVAGG3_0837810"/>
<evidence type="ECO:0000256" key="2">
    <source>
        <dbReference type="SAM" id="MobiDB-lite"/>
    </source>
</evidence>
<feature type="compositionally biased region" description="Basic and acidic residues" evidence="2">
    <location>
        <begin position="6735"/>
        <end position="6750"/>
    </location>
</feature>
<feature type="region of interest" description="Disordered" evidence="2">
    <location>
        <begin position="6052"/>
        <end position="6072"/>
    </location>
</feature>
<keyword evidence="3" id="KW-0812">Transmembrane</keyword>
<feature type="region of interest" description="Disordered" evidence="2">
    <location>
        <begin position="5437"/>
        <end position="5466"/>
    </location>
</feature>
<feature type="compositionally biased region" description="Basic and acidic residues" evidence="2">
    <location>
        <begin position="3292"/>
        <end position="3305"/>
    </location>
</feature>
<dbReference type="GO" id="GO:0000428">
    <property type="term" value="C:DNA-directed RNA polymerase complex"/>
    <property type="evidence" value="ECO:0007669"/>
    <property type="project" value="UniProtKB-KW"/>
</dbReference>
<name>A2DNH4_TRIV3</name>
<sequence length="6833" mass="764958">MATMHYVCFLNSELGVEAISADLLKGKNEKEILEYLNKRDYVLFMNQQFFDMRVESDFILDIDESPVVVSGKPDKDEIPEYSLSIQPQERATQIALHIQPEIEELEDLTEFTVWLEYTQFLSIKAKYLAHKIIKMIGLGFDSATILADEEEIDPESSLLDLLDQAQISQITFKGVLDEPSRQLIQKRANLIQEFLDQEENFDNEIQKLFDTWKSEIETRQMLSKQDISTIFDPVEEILHASSDLYNQIFESGTSYSSKVLLPFRKFSSKFSNVVKYVEKYPQLLDLVCSFLSKPNVAYTLSKSEEINIVELLALPITHSQAYNKFLIDITPLTPRLHPDFRYLRPLRTEFGQMTAEIDSMIEKVANQSSLVKINTSIQNNFHFLQEGRKFIHSAPVIISGDKSGPGPGSFIIFNDIIVLVKRLSKTSKVFYDSPVLEFVYKRNSAAQHSISISFPKKSYLMKKKGGYVFTVDFHSENEEKTWFSKLREVQISRSLQQKDITAKNMIWEPFVTNKNIPEMADNKAIVFGNSVYIFNGTETSSELITISLEDNKVSQTQMPIKKASFKAFCLSIIGDKIYGPCTRGIFQYQPTMNTYKVAVLKGKGFEPLKGQTSVSIKNNLFIFGGENEQGIPQNTFYRFNPVEKTVASITEHLPEPRTNHTTVEHGGHMYIFGGRTNKGVTNQLLMYSPRRNKWMNIDINGLIPRENHVSIVANDIMVIIGGSEKAQAQFVDLKKKCLISVNELGNVPEIISRFAAILANNDKIVCIGGESNGALTNMIYEIKLPFELSQEIVHKRYDSYNEISATKEIPKLEFTPKLKRSKSPVNHVTKRNKKTMEEVSPLFDNSDPFNKTEEFPSIQSQIPVSLFESYTLTLPEEADLDDEAAEIAAKEAEEKRRLEEEERLRKEEEERKRKEKEEKRRLKEEKRKRDEMTNELNERLNLDANKVHDNDKDDLADVAEKAFNDVIKSREIPQEENEIPKIAEKVYLEGLTNASEKEVSKPLRDSIVDLRIKEEKEKLKDIIDNSPVEESPDLLANLFEQFENERKPICQLAEVIVNRNIQEKMENSPEDDKQKVTDLISKVLTDISKDDNLKFKDLDESKLDDIISQQMEDVDIEENEDLFHDLAKEAVGDVLSAVQLKGLEPALNQFANNAIDDVLNDQAVLESENKENAVKESIINNDDVPEKLAFEILDMMIPDVTYHYNETLDALPTIAIGLVSNLALVEQPNSLEKSKIALEKARDLCLANSNENEKVLKLTDEALSKLQNPDDLSSQDLINDFIANINKDAPTNVVASILNSAIDNCLSAVNSNKDKSVESIVKDSISAVDNKELENVISDLKSQSSIPINAAAVASVSLVAKTSLQAVSQHPDDPKLVEQAKESIKAAADLALVVIADDDELSKDVILMTTKFADRALDEHRNVSSEDELKTKLKDVIANQLKSDLLEAEKDKANSKDLIDLLDIAAMAKIASENESDPENKKDLDNLLNKCREEAIAKLDEINHHQIPIEEIEKIVDAMLNEMASKLESNPDMRQSSINYINEQLQKAKEAYEESPKDQDRDQFIYDYIMDNKPSVDDEDYDVISRDIDFGEFGEEITDEQIKDKLGDKADGLSKDEAMKALEDQMIGDIGSKLAESLVDRLLNDYHENELISQMVREAINAMVKDILAKMKDEDAEKIIQQVSASAMAQLALKHNPVNVEQGKYHPHINDVATTTALRAADTLASLQKLQLREDKPDKELNEDEVKQIEQSSKELVDNLVNKSVEELEKASTDKEEDPTKAAEAAHGILSRQIKNFLEQPKPSNPDNENESTTSENHSNVKPTADNDEQIKSDNIEKLIDFVLSKSVDVSNEETPLSAEEAALAEKLALQKKMVIPDDVIDAVQELASQNLEQFIQQSSPEEENKSVELVPNEFKEETKSDKTASQDEKVSQVASDIANRIFNGLTAEMEAIQTQELLSKIAKEALDKIIKNILANMKDEDAENIIQQVSASAIADLALKYNPVDSDEEEHHKHINDVADSSASRAASTLASLQKLQLQEDDPSRQLNESEEKQIEESSKALVNNLVSKSVEALEQASTDKDESPEKAAEAAHSLLSKQIKNFLEQEKPTPSSAKTTTQPSTESTQPEPAVNIEDLTDFVLSRSVDVSNEETPLSAEEAALAEKLALQKKMVIPDDFIDAVQELASQNLEQFIQQSQAKEEQSNQPSQIENEGSSSETSQPSAQQDEKVSQVANDIANRIFNGLTAEMEAIQTQELLSKIAKDTIDRIVKNILDEMKDEDAEKIIQQVSVSAMAQLALKHNPEDEDEIQHHPHINEVADSSASRAADTLASLQKLQLKEDDPNKELNSEEIKQIEESSKSLVDNLVQKSVEELEKASTDKDDDPSKASEAAHGLLSKQIKNFLESEKNKQPSTKPQVNSDAQLPIDIDELTDFVVSRSTNIDSEETPLSSEEAALAEAIHKQQIQAIPDEVIDAIHELASENLEQFTSKESASKSPTNETPENNDQQDSIVTEQPESESKKTTEDKVSAVASDIANRLFNGLSPEIEALQIHEALSNVAKEALDKIIKNILDAMKDEDAENIIQQVSASAMAQLALKHNPVNVEQEKYHPHINDVATTTALRAADTLASLQKLQLKEDKPDKVLNDDELQQIDESSKALVNNLVNKSVEELEKASTDKEEDPTKAAEAAHDILSRQIKNFLEQPKASPSTINQQNTDETTNIDSQTQIPSDISDLTDFVLSRSVDVSNEETPLSAEEAALAEKLALQKKMVIPDDFIDAVQELASQNLEQFIQQSETEEEKSSDETPNELDKTTSTTQVDEKVSQVASDIANRIFNGLTGEMEAIQTHEMLSKIAKDAVDRIVKNIIDNMKDEDAENIIQQVSASAMAQLALKHNPVNVEQGKYQPHINDVATTTALRAADTLASLQKLQLKEDKPGKVLNEAEEKQIEQSSKELVNNLVNKSVEELEKASTDKEESPEKASEAAHGILSRQIKNFLNQPKSSDVNNENNDETPTVFSDLTDFVLSRSVDVSNEETPLSSEEAALAEKLALQKKMVIPDDFIDAVQELASQNLEQFIQQSETEEEKSSEEIQNESDQTITSDSTEKKASKDEKVSQVASDIANRIFNGLTAEMEAIQTQEMLSKIAKDAIDGMIKNIMNGFKDDDAENIIKEVSVSAMAQLALKHNPEDEDEIQHHPHINEVADSSASRAADTLASLQKLQLKEDNPNKELNSEEIKQIEESSKSLVDNLINKSVVQLEHASLEKSDDPSKASEAAHGLLSKQIKQFLEQEKITQPDTETKQNEEPSEPINIDDLTTFVVSQSSELKSSSLPMSQEEETLSNAIQQQQTQTVPREVVDAIQDLASYNLEQFYNNHKDDNNNKPDIEGEESKSANEGESETPIESESVPDRVSSDEKKVEAVVNDIANRVLCGLFPEIEALQIHEALSNVAKEALDKIIKNILANMKDEDAENIIQQVSASATAQLALKHNPEDEEQEKYHPHINDVADESASRAANTLASLQKLQLKENDPSKELNEDEEKQIEQSSKELVNNLVNKSVEELEKASTEKEESPEKAAEAARGLLSKQIKYFLQQENQFHSNAKPSSDNEEQIKSDNIEKLTDFVLSKSVDVSNEETPLSAEETALAEKLALQKKMVIPDDVIDAVQELASQNLEQFTQNAVKQSEDQSASEVGEEKKSSQEVDEKVSQVASDIANRIFNGLTAEMEAIQTQELLSKIAKDTIDRIVKNILDEMKDEDAEKIIQQVSVSAMAQLALKHNPEDEDEIQHHPHINEVADSSASRAADTLASLQKLQLKEDDPNKELNSEEIKQIEESSKSLVDNLVQKSVEELEKASTDKDEDPSKASEAAHGLLSKQIKNFLESEKNKQPSTKPQVNSDAQLPIDIDELTDFVVSRSTNIDSEETPLSSEEAALAEAIHKQQIQAIPDEVIDAIHELASENLEQFTSKDSAIRESTFETSENKDQQDAIPESAALPDQPESESKKTEDKVSAVASDIANRLFNGLSPEIEALQIHEALSNVAKEALDKIIKNILDAMKDEDAENIIQQVSASAMAQLALKHNPVNVEQEKYHPHINDVATTTALRAADTLASLQKLQLKEDKPDKVLNDDELQQIDESSKALVNNLVNKSVEELEKASTDKEEDPTKAAEAAHGILSRQIKNFLERPKPSNSNDENESTTIGQEKQSDDLTDFVLSRSVDVSNEETPLSAEEAALAEKLALQKKMVIPDDVIDAVQELASQNLEQFIQQSETEAEKSSDETPNELDKTTSTPQVDEKVSQVASDIANRIFNGLTGEMEAIQTHEMLSKIAKDAIDRIVKNIIDNMKDEDAENIIQQVSASAMAQLALKHNPVNVEQGKYQPHINDVATTTALRAADTLASLQKLQLKEDKPGKVLNEAEEKQIEQSSKELVNNLVNKSVEELEKASTDKEESPEKASEAAHGILSRQIKNFLNQPKSSDVNNENNDETGNHDNYDLKPIDVSDLTDFVLSRSVDVSNEETPLSAEEAALAEKLALQKKMVIPDDFIDAVQELASQNLEQFIHQSQAAESSDSNEQASAITNELSSTEEQSTQPNVDEKVSQFASDIANCIFNGLTAEMEAIQTQEMLSKIAKDAIDGMIKNIMNGFKDDDAENIIKEISVSAMAQLALKHNPEDEDEIQHHPHINEVADSSASRAADTLASLQKLQLKEDNPNKELNSEEIKQIEESSKSLVDNLINKSVVQLEHASLEKSDDPSKASEAAHGLLSKQIKQFLEQEKITQPDTETKQNEEPSEPINIDDLTTFVVSQSSELKSSSLSMSQEEETLSNAIQQQQTQTVPREVVEAIQDLASYNLEQFSHNHKDDNNNKPDIEGEESKSANEGESETPIESESVPDRVSSDEKKVEAVVNDIANRVLCGLFPDIKALQIHEALSNVAKEALDKIIKNILANMKDEDAENIIQQVSASAIADLALKHNPVDSDEEEHHKHINDVADSSASRAASTLASLQKLQLQEDDPSRQLNESEEKQIEESSKALVNNLVSKSVEALEQASTDKDESPEKAAEAAHSLLSKQIKNFLEQEKPTPSSAKTTTQPSTESTQPEPAVNIEDLTDFVLSRSVDVSNEETPLSAEEAALAEKLALQKKMVIPDDFIDAVQELASQNLEQFIQQSQAKENSQPESEQSSEEVPSDKQSSEEVDEKVSQVASDIANRIFNGLTAEMEALQTQEMLSKIAKDAIDAMIKNILDNMKDEDAERIIKEVSVSAMAQLALKHNPEDEDEIQHHPHINEVADSSASRAADTLASLQKLQRQEDNPNKELNSEEIKQIEESSKSLVDNLVQKSVEQLENASAEQKEDPAKAAEAAHGLLSKQIKNFFEVQEPQDLTEFVVSRSAEIGNDETPLSSEEAALAEKLQTQQKSTIPETVIEAVHELASQNLQQFVSKDEESKLETEQTSEEQPESKGGNEKVEEVVSDIANRVLTGIFPELEALHTQEALSKIAKDEIDRIIKNILDEMKDEDAEKIIQQVSVSAMAQLALKHNPEDEDEIQHHPHINEVADSSASRAADTLASLQKLQLKEDNPNKELNSEEIKQIEESSKSLVDNLVQKSVEELEKASTDKDDDPSKASEAAHGLLSKQIKNFLESEKNKQPSTKSQVNSDAQLPIDIDELTDFVVSRSVNLDSEETPLSSEEAALAEAIHKQQIQAIPDEVIEAVHDLAKDNLEKFAKNDEEQPQQTEEEQPDTNQIDEKVAAVANDIANRLFNNQLSAEMEALQTQEALSKVAKDAIDEIIRKILDSFRDDDSEKVIKELSLAAMAGLAKDDPLFAKLAEESSEKAAEILAELQKQKILESDPNHEFTSEEEEKIKENAKDLVKELLSQLQEDIKSGKDPDKISQAASELLAKKIEDYYNSKEEEDPEIRSREIDHDDLNEFINDQLEVPQELVGQIKEINEGNEKPSDEKVEKLADGIASHVYDSQIGPQVEDIEEREKLEKERLENERKLEEERLEKEKQLEEERLEKERQLEQERLERERKLEEERLEREKKLEEERLEKEGLEEEKKLQEEKEKRERELKEKEEKETLDLLSGMAKKVIDDMVEDILDKMQEEENEAIFGALSQTLEGCLPNLMSNCKSILSNSFQSLVNKTIDASKDIINELSDGVEKEEDKNAVAAAVRELMLFAVRDANSIITNEVEGDTEQMVTEDVNGAPLKCVLDDPQKLLENYDSKDNNYYVNALNDVITHETRLSIRDIAENVFTAVSGESKPLEEGSDAFEANMDLSMFEEGLNKNHEFALAVAKNAVLSALPAILDTKKDFERLRELPREEIFNASRHPKRASRLISFGLNRVSLERDKQTEDTTIKQLKDDFKKVSLESCIERMASPEEVATAATEVSSAGALVILGKVDKNDERFTSDACKSMSPVLIKAVLSNSGLADIDTVLQEAKDAINNCAHEKMAEIIADSLAQSSLVTIQAEENLAACREREIKNLREADMEIRRNLPDVTVEPRINSHDDPVNVLAKFAVASAVNGALNELIAMDYQKQIRSQREKLDKIRMAEEEEICKSRDDKIESIENYRDEQIKMIDDLLKQEEDRIMKEAERRKNEDVKAAMAKKQMEQKKREEEEKRKREEEKRKREEEEKKKREDERKKEEERIKEEQRIKAEEEEKMRKQREEEEKLIKEKELELQKQNEEEDSDIFVAESTKSRDIDFNAEEEEKVVEGKVEEDLANVNNTSANETKNEETENKEEQPEEKHRRRRRRRERPHPVNPEEEEEDSFEYDFPSDADVLIDENDRKYMRQEQIKKNLKMKAGSVAAVVGASAAVAGSIFYFMKKFIK</sequence>
<feature type="compositionally biased region" description="Basic and acidic residues" evidence="2">
    <location>
        <begin position="5718"/>
        <end position="5727"/>
    </location>
</feature>
<feature type="region of interest" description="Disordered" evidence="2">
    <location>
        <begin position="4440"/>
        <end position="4459"/>
    </location>
</feature>
<feature type="compositionally biased region" description="Low complexity" evidence="2">
    <location>
        <begin position="5088"/>
        <end position="5101"/>
    </location>
</feature>
<feature type="compositionally biased region" description="Basic and acidic residues" evidence="2">
    <location>
        <begin position="6595"/>
        <end position="6687"/>
    </location>
</feature>
<feature type="compositionally biased region" description="Polar residues" evidence="2">
    <location>
        <begin position="4472"/>
        <end position="4482"/>
    </location>
</feature>
<feature type="compositionally biased region" description="Acidic residues" evidence="2">
    <location>
        <begin position="6766"/>
        <end position="6780"/>
    </location>
</feature>
<dbReference type="Proteomes" id="UP000001542">
    <property type="component" value="Unassembled WGS sequence"/>
</dbReference>
<feature type="region of interest" description="Disordered" evidence="2">
    <location>
        <begin position="1896"/>
        <end position="1929"/>
    </location>
</feature>
<feature type="region of interest" description="Disordered" evidence="2">
    <location>
        <begin position="4778"/>
        <end position="4798"/>
    </location>
</feature>
<feature type="region of interest" description="Disordered" evidence="2">
    <location>
        <begin position="3527"/>
        <end position="3555"/>
    </location>
</feature>
<evidence type="ECO:0000256" key="3">
    <source>
        <dbReference type="SAM" id="Phobius"/>
    </source>
</evidence>
<feature type="region of interest" description="Disordered" evidence="2">
    <location>
        <begin position="3373"/>
        <end position="3416"/>
    </location>
</feature>
<feature type="compositionally biased region" description="Polar residues" evidence="2">
    <location>
        <begin position="2195"/>
        <end position="2225"/>
    </location>
</feature>
<feature type="region of interest" description="Disordered" evidence="2">
    <location>
        <begin position="3974"/>
        <end position="4008"/>
    </location>
</feature>
<feature type="compositionally biased region" description="Basic and acidic residues" evidence="2">
    <location>
        <begin position="4487"/>
        <end position="4496"/>
    </location>
</feature>
<keyword evidence="3" id="KW-0472">Membrane</keyword>
<feature type="compositionally biased region" description="Polar residues" evidence="2">
    <location>
        <begin position="2486"/>
        <end position="2515"/>
    </location>
</feature>
<feature type="region of interest" description="Disordered" evidence="2">
    <location>
        <begin position="5166"/>
        <end position="5199"/>
    </location>
</feature>
<feature type="compositionally biased region" description="Basic and acidic residues" evidence="2">
    <location>
        <begin position="4152"/>
        <end position="4166"/>
    </location>
</feature>
<feature type="region of interest" description="Disordered" evidence="2">
    <location>
        <begin position="2967"/>
        <end position="2986"/>
    </location>
</feature>
<feature type="compositionally biased region" description="Basic and acidic residues" evidence="2">
    <location>
        <begin position="3974"/>
        <end position="3985"/>
    </location>
</feature>
<feature type="region of interest" description="Disordered" evidence="2">
    <location>
        <begin position="5535"/>
        <end position="5562"/>
    </location>
</feature>
<feature type="compositionally biased region" description="Polar residues" evidence="2">
    <location>
        <begin position="4188"/>
        <end position="4203"/>
    </location>
</feature>
<feature type="region of interest" description="Disordered" evidence="2">
    <location>
        <begin position="2486"/>
        <end position="2526"/>
    </location>
</feature>
<feature type="region of interest" description="Disordered" evidence="2">
    <location>
        <begin position="2704"/>
        <end position="2731"/>
    </location>
</feature>
<feature type="compositionally biased region" description="Basic and acidic residues" evidence="2">
    <location>
        <begin position="3375"/>
        <end position="3395"/>
    </location>
</feature>
<accession>A2DNH4</accession>
<evidence type="ECO:0000259" key="4">
    <source>
        <dbReference type="PROSITE" id="PS50010"/>
    </source>
</evidence>
<feature type="region of interest" description="Disordered" evidence="2">
    <location>
        <begin position="5969"/>
        <end position="6039"/>
    </location>
</feature>
<feature type="region of interest" description="Disordered" evidence="2">
    <location>
        <begin position="4854"/>
        <end position="4899"/>
    </location>
</feature>
<reference evidence="5" key="1">
    <citation type="submission" date="2006-10" db="EMBL/GenBank/DDBJ databases">
        <authorList>
            <person name="Amadeo P."/>
            <person name="Zhao Q."/>
            <person name="Wortman J."/>
            <person name="Fraser-Liggett C."/>
            <person name="Carlton J."/>
        </authorList>
    </citation>
    <scope>NUCLEOTIDE SEQUENCE</scope>
    <source>
        <strain evidence="5">G3</strain>
    </source>
</reference>
<feature type="compositionally biased region" description="Polar residues" evidence="2">
    <location>
        <begin position="3680"/>
        <end position="3691"/>
    </location>
</feature>
<feature type="region of interest" description="Disordered" evidence="2">
    <location>
        <begin position="2105"/>
        <end position="2133"/>
    </location>
</feature>
<feature type="transmembrane region" description="Helical" evidence="3">
    <location>
        <begin position="6807"/>
        <end position="6828"/>
    </location>
</feature>
<dbReference type="KEGG" id="tva:5463474"/>
<dbReference type="VEuPathDB" id="TrichDB:TVAG_113210"/>
<protein>
    <submittedName>
        <fullName evidence="5">DNA-directed RNA polymerase, omega subunit family protein</fullName>
    </submittedName>
</protein>
<organism evidence="5 6">
    <name type="scientific">Trichomonas vaginalis (strain ATCC PRA-98 / G3)</name>
    <dbReference type="NCBI Taxonomy" id="412133"/>
    <lineage>
        <taxon>Eukaryota</taxon>
        <taxon>Metamonada</taxon>
        <taxon>Parabasalia</taxon>
        <taxon>Trichomonadida</taxon>
        <taxon>Trichomonadidae</taxon>
        <taxon>Trichomonas</taxon>
    </lineage>
</organism>
<feature type="compositionally biased region" description="Basic residues" evidence="2">
    <location>
        <begin position="823"/>
        <end position="833"/>
    </location>
</feature>
<dbReference type="OrthoDB" id="10251809at2759"/>
<feature type="compositionally biased region" description="Basic and acidic residues" evidence="2">
    <location>
        <begin position="3527"/>
        <end position="3536"/>
    </location>
</feature>
<feature type="compositionally biased region" description="Polar residues" evidence="2">
    <location>
        <begin position="2707"/>
        <end position="2731"/>
    </location>
</feature>
<feature type="domain" description="DH" evidence="4">
    <location>
        <begin position="186"/>
        <end position="360"/>
    </location>
</feature>
<feature type="compositionally biased region" description="Basic and acidic residues" evidence="2">
    <location>
        <begin position="5014"/>
        <end position="5031"/>
    </location>
</feature>
<feature type="compositionally biased region" description="Polar residues" evidence="2">
    <location>
        <begin position="1805"/>
        <end position="1822"/>
    </location>
</feature>
<feature type="region of interest" description="Disordered" evidence="2">
    <location>
        <begin position="5009"/>
        <end position="5031"/>
    </location>
</feature>
<feature type="region of interest" description="Disordered" evidence="2">
    <location>
        <begin position="5606"/>
        <end position="5659"/>
    </location>
</feature>
<feature type="compositionally biased region" description="Acidic residues" evidence="2">
    <location>
        <begin position="3082"/>
        <end position="3094"/>
    </location>
</feature>
<feature type="region of interest" description="Disordered" evidence="2">
    <location>
        <begin position="4472"/>
        <end position="4496"/>
    </location>
</feature>
<feature type="compositionally biased region" description="Basic and acidic residues" evidence="2">
    <location>
        <begin position="5456"/>
        <end position="5466"/>
    </location>
</feature>
<evidence type="ECO:0000256" key="1">
    <source>
        <dbReference type="SAM" id="Coils"/>
    </source>
</evidence>
<feature type="compositionally biased region" description="Basic and acidic residues" evidence="2">
    <location>
        <begin position="1914"/>
        <end position="1929"/>
    </location>
</feature>
<feature type="region of interest" description="Disordered" evidence="2">
    <location>
        <begin position="5718"/>
        <end position="5742"/>
    </location>
</feature>
<feature type="region of interest" description="Disordered" evidence="2">
    <location>
        <begin position="3680"/>
        <end position="3705"/>
    </location>
</feature>
<feature type="region of interest" description="Disordered" evidence="2">
    <location>
        <begin position="5905"/>
        <end position="5924"/>
    </location>
</feature>
<feature type="compositionally biased region" description="Basic and acidic residues" evidence="2">
    <location>
        <begin position="4440"/>
        <end position="4457"/>
    </location>
</feature>
<dbReference type="InterPro" id="IPR016024">
    <property type="entry name" value="ARM-type_fold"/>
</dbReference>
<dbReference type="InParanoid" id="A2DNH4"/>
<feature type="region of interest" description="Disordered" evidence="2">
    <location>
        <begin position="6595"/>
        <end position="6780"/>
    </location>
</feature>
<feature type="region of interest" description="Disordered" evidence="2">
    <location>
        <begin position="5076"/>
        <end position="5105"/>
    </location>
</feature>
<feature type="region of interest" description="Disordered" evidence="2">
    <location>
        <begin position="823"/>
        <end position="856"/>
    </location>
</feature>